<dbReference type="InterPro" id="IPR027417">
    <property type="entry name" value="P-loop_NTPase"/>
</dbReference>
<protein>
    <submittedName>
        <fullName evidence="2">FtsK/SpoIIIE domain-containing protein</fullName>
    </submittedName>
</protein>
<sequence length="203" mass="22369">MIASHCADEAGSFVDLTIEDADADWSIRAETVADLCAESPYLIKVDQRTSIDLRTSQSILVAGRTRSGKTYGIIAMLLQVLAHGADDHGSRVAIIDPKRAELSTLPGAAAPTIEGDMAPVIEAMRSFNDLRIRRQNYLNELSEERGEAVRWWDVGMHISLLFIDEYVSCRAMLTDKKQRDEFDNLLRIAATMGASAGCYCIVC</sequence>
<organism evidence="2 3">
    <name type="scientific">Faecousia intestinalis</name>
    <dbReference type="NCBI Taxonomy" id="3133167"/>
    <lineage>
        <taxon>Bacteria</taxon>
        <taxon>Bacillati</taxon>
        <taxon>Bacillota</taxon>
        <taxon>Clostridia</taxon>
        <taxon>Eubacteriales</taxon>
        <taxon>Oscillospiraceae</taxon>
        <taxon>Faecousia</taxon>
    </lineage>
</organism>
<dbReference type="InterPro" id="IPR002543">
    <property type="entry name" value="FtsK_dom"/>
</dbReference>
<accession>A0ABV1GAJ1</accession>
<evidence type="ECO:0000313" key="2">
    <source>
        <dbReference type="EMBL" id="MEQ2512400.1"/>
    </source>
</evidence>
<dbReference type="SUPFAM" id="SSF52540">
    <property type="entry name" value="P-loop containing nucleoside triphosphate hydrolases"/>
    <property type="match status" value="1"/>
</dbReference>
<evidence type="ECO:0000259" key="1">
    <source>
        <dbReference type="Pfam" id="PF01580"/>
    </source>
</evidence>
<dbReference type="Proteomes" id="UP001491552">
    <property type="component" value="Unassembled WGS sequence"/>
</dbReference>
<dbReference type="EMBL" id="JBBMFF010000279">
    <property type="protein sequence ID" value="MEQ2512400.1"/>
    <property type="molecule type" value="Genomic_DNA"/>
</dbReference>
<feature type="domain" description="FtsK" evidence="1">
    <location>
        <begin position="43"/>
        <end position="141"/>
    </location>
</feature>
<proteinExistence type="predicted"/>
<feature type="non-terminal residue" evidence="2">
    <location>
        <position position="203"/>
    </location>
</feature>
<name>A0ABV1GAJ1_9FIRM</name>
<comment type="caution">
    <text evidence="2">The sequence shown here is derived from an EMBL/GenBank/DDBJ whole genome shotgun (WGS) entry which is preliminary data.</text>
</comment>
<dbReference type="RefSeq" id="WP_349137028.1">
    <property type="nucleotide sequence ID" value="NZ_JBBMFF010000279.1"/>
</dbReference>
<gene>
    <name evidence="2" type="ORF">WMO66_14310</name>
</gene>
<dbReference type="Gene3D" id="3.40.50.300">
    <property type="entry name" value="P-loop containing nucleotide triphosphate hydrolases"/>
    <property type="match status" value="1"/>
</dbReference>
<evidence type="ECO:0000313" key="3">
    <source>
        <dbReference type="Proteomes" id="UP001491552"/>
    </source>
</evidence>
<dbReference type="Pfam" id="PF01580">
    <property type="entry name" value="FtsK_SpoIIIE"/>
    <property type="match status" value="1"/>
</dbReference>
<reference evidence="2 3" key="1">
    <citation type="submission" date="2024-03" db="EMBL/GenBank/DDBJ databases">
        <title>Human intestinal bacterial collection.</title>
        <authorList>
            <person name="Pauvert C."/>
            <person name="Hitch T.C.A."/>
            <person name="Clavel T."/>
        </authorList>
    </citation>
    <scope>NUCLEOTIDE SEQUENCE [LARGE SCALE GENOMIC DNA]</scope>
    <source>
        <strain evidence="2 3">CLA-AA-H192</strain>
    </source>
</reference>
<keyword evidence="3" id="KW-1185">Reference proteome</keyword>